<evidence type="ECO:0000256" key="1">
    <source>
        <dbReference type="ARBA" id="ARBA00022723"/>
    </source>
</evidence>
<evidence type="ECO:0000256" key="6">
    <source>
        <dbReference type="ARBA" id="ARBA00023163"/>
    </source>
</evidence>
<dbReference type="PANTHER" id="PTHR24394:SF29">
    <property type="entry name" value="MYONEURIN"/>
    <property type="match status" value="1"/>
</dbReference>
<keyword evidence="3" id="KW-0863">Zinc-finger</keyword>
<keyword evidence="2" id="KW-0677">Repeat</keyword>
<dbReference type="PANTHER" id="PTHR24394">
    <property type="entry name" value="ZINC FINGER PROTEIN"/>
    <property type="match status" value="1"/>
</dbReference>
<feature type="domain" description="C2H2-type" evidence="7">
    <location>
        <begin position="180"/>
        <end position="200"/>
    </location>
</feature>
<dbReference type="Pfam" id="PF00096">
    <property type="entry name" value="zf-C2H2"/>
    <property type="match status" value="1"/>
</dbReference>
<dbReference type="GO" id="GO:0000981">
    <property type="term" value="F:DNA-binding transcription factor activity, RNA polymerase II-specific"/>
    <property type="evidence" value="ECO:0007669"/>
    <property type="project" value="TreeGrafter"/>
</dbReference>
<dbReference type="EMBL" id="MN740305">
    <property type="protein sequence ID" value="QHT99145.1"/>
    <property type="molecule type" value="Genomic_DNA"/>
</dbReference>
<dbReference type="GO" id="GO:0008270">
    <property type="term" value="F:zinc ion binding"/>
    <property type="evidence" value="ECO:0007669"/>
    <property type="project" value="UniProtKB-KW"/>
</dbReference>
<dbReference type="AlphaFoldDB" id="A0A6C0J396"/>
<proteinExistence type="predicted"/>
<dbReference type="GO" id="GO:0005634">
    <property type="term" value="C:nucleus"/>
    <property type="evidence" value="ECO:0007669"/>
    <property type="project" value="TreeGrafter"/>
</dbReference>
<evidence type="ECO:0000256" key="3">
    <source>
        <dbReference type="ARBA" id="ARBA00022771"/>
    </source>
</evidence>
<dbReference type="SMART" id="SM00355">
    <property type="entry name" value="ZnF_C2H2"/>
    <property type="match status" value="3"/>
</dbReference>
<accession>A0A6C0J396</accession>
<dbReference type="Gene3D" id="3.30.160.60">
    <property type="entry name" value="Classic Zinc Finger"/>
    <property type="match status" value="1"/>
</dbReference>
<evidence type="ECO:0000259" key="7">
    <source>
        <dbReference type="PROSITE" id="PS50157"/>
    </source>
</evidence>
<dbReference type="SUPFAM" id="SSF57667">
    <property type="entry name" value="beta-beta-alpha zinc fingers"/>
    <property type="match status" value="1"/>
</dbReference>
<dbReference type="InterPro" id="IPR013087">
    <property type="entry name" value="Znf_C2H2_type"/>
</dbReference>
<evidence type="ECO:0000256" key="5">
    <source>
        <dbReference type="ARBA" id="ARBA00023015"/>
    </source>
</evidence>
<reference evidence="8" key="1">
    <citation type="journal article" date="2020" name="Nature">
        <title>Giant virus diversity and host interactions through global metagenomics.</title>
        <authorList>
            <person name="Schulz F."/>
            <person name="Roux S."/>
            <person name="Paez-Espino D."/>
            <person name="Jungbluth S."/>
            <person name="Walsh D.A."/>
            <person name="Denef V.J."/>
            <person name="McMahon K.D."/>
            <person name="Konstantinidis K.T."/>
            <person name="Eloe-Fadrosh E.A."/>
            <person name="Kyrpides N.C."/>
            <person name="Woyke T."/>
        </authorList>
    </citation>
    <scope>NUCLEOTIDE SEQUENCE</scope>
    <source>
        <strain evidence="8">GVMAG-M-3300025695-21</strain>
    </source>
</reference>
<evidence type="ECO:0000313" key="8">
    <source>
        <dbReference type="EMBL" id="QHT99145.1"/>
    </source>
</evidence>
<keyword evidence="1" id="KW-0479">Metal-binding</keyword>
<dbReference type="InterPro" id="IPR036236">
    <property type="entry name" value="Znf_C2H2_sf"/>
</dbReference>
<feature type="domain" description="C2H2-type" evidence="7">
    <location>
        <begin position="209"/>
        <end position="236"/>
    </location>
</feature>
<sequence>MCEYIYLVQEREFVKSNEDIYKIGKSKQENLKRFNSYPNGSKLLVQCICTSCNKIERKLIQLFREKYELQKDIGNEYFKGNYIEMIKDIHENIFNFVDDTEEVFENEIIGKKEKVVKNNFIKDKVVKKEDINIVVYNCDYCDYISNKKAKVILHTDIKHYNMTKDNEKIDDNIIDDLGLYKCDKCNKSFSTKGNLIRHQKSCKGIVNPFQCQKCNKVFSTTSNKCRHYKTCKNKRTL</sequence>
<dbReference type="PROSITE" id="PS50157">
    <property type="entry name" value="ZINC_FINGER_C2H2_2"/>
    <property type="match status" value="2"/>
</dbReference>
<keyword evidence="6" id="KW-0804">Transcription</keyword>
<keyword evidence="4" id="KW-0862">Zinc</keyword>
<organism evidence="8">
    <name type="scientific">viral metagenome</name>
    <dbReference type="NCBI Taxonomy" id="1070528"/>
    <lineage>
        <taxon>unclassified sequences</taxon>
        <taxon>metagenomes</taxon>
        <taxon>organismal metagenomes</taxon>
    </lineage>
</organism>
<name>A0A6C0J396_9ZZZZ</name>
<evidence type="ECO:0000256" key="2">
    <source>
        <dbReference type="ARBA" id="ARBA00022737"/>
    </source>
</evidence>
<dbReference type="FunFam" id="3.30.160.60:FF:000012">
    <property type="entry name" value="RB-associated KRAB zinc finger protein-like"/>
    <property type="match status" value="1"/>
</dbReference>
<evidence type="ECO:0000256" key="4">
    <source>
        <dbReference type="ARBA" id="ARBA00022833"/>
    </source>
</evidence>
<keyword evidence="5" id="KW-0805">Transcription regulation</keyword>
<protein>
    <recommendedName>
        <fullName evidence="7">C2H2-type domain-containing protein</fullName>
    </recommendedName>
</protein>